<dbReference type="EMBL" id="CP000585">
    <property type="protein sequence ID" value="ABO96011.1"/>
    <property type="molecule type" value="Genomic_DNA"/>
</dbReference>
<dbReference type="OMA" id="LITFWMP"/>
<comment type="similarity">
    <text evidence="7">Belongs to the major facilitator superfamily. Sodium/anion cotransporter (TC 2.A.1.14) family.</text>
</comment>
<dbReference type="GO" id="GO:0005794">
    <property type="term" value="C:Golgi apparatus"/>
    <property type="evidence" value="ECO:0007669"/>
    <property type="project" value="EnsemblPlants"/>
</dbReference>
<protein>
    <submittedName>
        <fullName evidence="9">MFS family transporter: phosphate</fullName>
    </submittedName>
</protein>
<dbReference type="Proteomes" id="UP000001568">
    <property type="component" value="Chromosome 5"/>
</dbReference>
<evidence type="ECO:0000256" key="5">
    <source>
        <dbReference type="ARBA" id="ARBA00022989"/>
    </source>
</evidence>
<keyword evidence="3 8" id="KW-0812">Transmembrane</keyword>
<dbReference type="OrthoDB" id="2985014at2759"/>
<dbReference type="InterPro" id="IPR050382">
    <property type="entry name" value="MFS_Na/Anion_cotransporter"/>
</dbReference>
<gene>
    <name evidence="9" type="ORF">OSTLU_94272</name>
</gene>
<dbReference type="GO" id="GO:0005315">
    <property type="term" value="F:phosphate transmembrane transporter activity"/>
    <property type="evidence" value="ECO:0007669"/>
    <property type="project" value="EnsemblPlants"/>
</dbReference>
<dbReference type="eggNOG" id="KOG2532">
    <property type="taxonomic scope" value="Eukaryota"/>
</dbReference>
<proteinExistence type="inferred from homology"/>
<organism evidence="9 10">
    <name type="scientific">Ostreococcus lucimarinus (strain CCE9901)</name>
    <dbReference type="NCBI Taxonomy" id="436017"/>
    <lineage>
        <taxon>Eukaryota</taxon>
        <taxon>Viridiplantae</taxon>
        <taxon>Chlorophyta</taxon>
        <taxon>Mamiellophyceae</taxon>
        <taxon>Mamiellales</taxon>
        <taxon>Bathycoccaceae</taxon>
        <taxon>Ostreococcus</taxon>
    </lineage>
</organism>
<dbReference type="InterPro" id="IPR011701">
    <property type="entry name" value="MFS"/>
</dbReference>
<evidence type="ECO:0000313" key="9">
    <source>
        <dbReference type="EMBL" id="ABO96011.1"/>
    </source>
</evidence>
<feature type="transmembrane region" description="Helical" evidence="8">
    <location>
        <begin position="343"/>
        <end position="364"/>
    </location>
</feature>
<dbReference type="KEGG" id="olu:OSTLU_94272"/>
<dbReference type="Pfam" id="PF07690">
    <property type="entry name" value="MFS_1"/>
    <property type="match status" value="1"/>
</dbReference>
<evidence type="ECO:0000256" key="2">
    <source>
        <dbReference type="ARBA" id="ARBA00022448"/>
    </source>
</evidence>
<keyword evidence="2" id="KW-0813">Transport</keyword>
<name>A4RXA8_OSTLU</name>
<evidence type="ECO:0000256" key="3">
    <source>
        <dbReference type="ARBA" id="ARBA00022692"/>
    </source>
</evidence>
<dbReference type="FunFam" id="1.20.1250.20:FF:000003">
    <property type="entry name" value="Solute carrier family 17 member 3"/>
    <property type="match status" value="1"/>
</dbReference>
<evidence type="ECO:0000256" key="4">
    <source>
        <dbReference type="ARBA" id="ARBA00022847"/>
    </source>
</evidence>
<feature type="transmembrane region" description="Helical" evidence="8">
    <location>
        <begin position="254"/>
        <end position="272"/>
    </location>
</feature>
<feature type="transmembrane region" description="Helical" evidence="8">
    <location>
        <begin position="162"/>
        <end position="183"/>
    </location>
</feature>
<dbReference type="Gramene" id="ABO96011">
    <property type="protein sequence ID" value="ABO96011"/>
    <property type="gene ID" value="OSTLU_94272"/>
</dbReference>
<dbReference type="Gene3D" id="1.20.1250.20">
    <property type="entry name" value="MFS general substrate transporter like domains"/>
    <property type="match status" value="2"/>
</dbReference>
<feature type="transmembrane region" description="Helical" evidence="8">
    <location>
        <begin position="376"/>
        <end position="395"/>
    </location>
</feature>
<feature type="transmembrane region" description="Helical" evidence="8">
    <location>
        <begin position="204"/>
        <end position="234"/>
    </location>
</feature>
<dbReference type="AlphaFoldDB" id="A4RXA8"/>
<sequence length="405" mass="42906">MPAPLPAPRLALVVLTFAAAFACYIDRVGFPIVYTAIARDAWIPKTIQGSVHSAFYNGYTATQVPGGALATRIGGQKVIVWAFALWGLMSALTPSDGSRTRAIWWCRVGVGGAMGTVFPSMHSMLAQAIPTQERNRAVSFMTSGMYFGSAFAMVAVPVAMRLGGAAFATTATGCCAFAWLLAWNADTTVLPGAMGARKPRGTPWGGLLTSPAVLVIMLNNFTFHYAFFILMSWMPTFYEQKLGLDAGSYTWLKMIPYLVMGTCSNVGGIVADKMMSSKAYSPTYVRKLLNTIGFVLAALALWSLPLCTSVGSAAFVSSIALGALAVARGGYAVNHMDVAPRLAGVLMGMSNGCGAMAGMIGPWFTGLVLDTARDPWVAAFNMPGYLCVGGAAAYLRYATAEQLFD</sequence>
<dbReference type="PANTHER" id="PTHR11662:SF282">
    <property type="entry name" value="ANION TRANSPORTER 5-RELATED"/>
    <property type="match status" value="1"/>
</dbReference>
<dbReference type="RefSeq" id="XP_001417718.1">
    <property type="nucleotide sequence ID" value="XM_001417681.1"/>
</dbReference>
<keyword evidence="5 8" id="KW-1133">Transmembrane helix</keyword>
<evidence type="ECO:0000256" key="6">
    <source>
        <dbReference type="ARBA" id="ARBA00023136"/>
    </source>
</evidence>
<evidence type="ECO:0000256" key="7">
    <source>
        <dbReference type="ARBA" id="ARBA00024362"/>
    </source>
</evidence>
<feature type="transmembrane region" description="Helical" evidence="8">
    <location>
        <begin position="284"/>
        <end position="304"/>
    </location>
</feature>
<dbReference type="GeneID" id="5002035"/>
<feature type="transmembrane region" description="Helical" evidence="8">
    <location>
        <begin position="137"/>
        <end position="156"/>
    </location>
</feature>
<keyword evidence="10" id="KW-1185">Reference proteome</keyword>
<dbReference type="GO" id="GO:0015293">
    <property type="term" value="F:symporter activity"/>
    <property type="evidence" value="ECO:0007669"/>
    <property type="project" value="UniProtKB-KW"/>
</dbReference>
<accession>A4RXA8</accession>
<reference evidence="9 10" key="1">
    <citation type="journal article" date="2007" name="Proc. Natl. Acad. Sci. U.S.A.">
        <title>The tiny eukaryote Ostreococcus provides genomic insights into the paradox of plankton speciation.</title>
        <authorList>
            <person name="Palenik B."/>
            <person name="Grimwood J."/>
            <person name="Aerts A."/>
            <person name="Rouze P."/>
            <person name="Salamov A."/>
            <person name="Putnam N."/>
            <person name="Dupont C."/>
            <person name="Jorgensen R."/>
            <person name="Derelle E."/>
            <person name="Rombauts S."/>
            <person name="Zhou K."/>
            <person name="Otillar R."/>
            <person name="Merchant S.S."/>
            <person name="Podell S."/>
            <person name="Gaasterland T."/>
            <person name="Napoli C."/>
            <person name="Gendler K."/>
            <person name="Manuell A."/>
            <person name="Tai V."/>
            <person name="Vallon O."/>
            <person name="Piganeau G."/>
            <person name="Jancek S."/>
            <person name="Heijde M."/>
            <person name="Jabbari K."/>
            <person name="Bowler C."/>
            <person name="Lohr M."/>
            <person name="Robbens S."/>
            <person name="Werner G."/>
            <person name="Dubchak I."/>
            <person name="Pazour G.J."/>
            <person name="Ren Q."/>
            <person name="Paulsen I."/>
            <person name="Delwiche C."/>
            <person name="Schmutz J."/>
            <person name="Rokhsar D."/>
            <person name="Van de Peer Y."/>
            <person name="Moreau H."/>
            <person name="Grigoriev I.V."/>
        </authorList>
    </citation>
    <scope>NUCLEOTIDE SEQUENCE [LARGE SCALE GENOMIC DNA]</scope>
    <source>
        <strain evidence="9 10">CCE9901</strain>
    </source>
</reference>
<evidence type="ECO:0000256" key="8">
    <source>
        <dbReference type="SAM" id="Phobius"/>
    </source>
</evidence>
<comment type="subcellular location">
    <subcellularLocation>
        <location evidence="1">Membrane</location>
        <topology evidence="1">Multi-pass membrane protein</topology>
    </subcellularLocation>
</comment>
<dbReference type="HOGENOM" id="CLU_001265_5_11_1"/>
<dbReference type="SUPFAM" id="SSF103473">
    <property type="entry name" value="MFS general substrate transporter"/>
    <property type="match status" value="1"/>
</dbReference>
<evidence type="ECO:0000256" key="1">
    <source>
        <dbReference type="ARBA" id="ARBA00004141"/>
    </source>
</evidence>
<keyword evidence="6 8" id="KW-0472">Membrane</keyword>
<feature type="transmembrane region" description="Helical" evidence="8">
    <location>
        <begin position="310"/>
        <end position="331"/>
    </location>
</feature>
<feature type="transmembrane region" description="Helical" evidence="8">
    <location>
        <begin position="102"/>
        <end position="125"/>
    </location>
</feature>
<dbReference type="PANTHER" id="PTHR11662">
    <property type="entry name" value="SOLUTE CARRIER FAMILY 17"/>
    <property type="match status" value="1"/>
</dbReference>
<dbReference type="InterPro" id="IPR036259">
    <property type="entry name" value="MFS_trans_sf"/>
</dbReference>
<evidence type="ECO:0000313" key="10">
    <source>
        <dbReference type="Proteomes" id="UP000001568"/>
    </source>
</evidence>
<dbReference type="GO" id="GO:0016020">
    <property type="term" value="C:membrane"/>
    <property type="evidence" value="ECO:0007669"/>
    <property type="project" value="UniProtKB-SubCell"/>
</dbReference>
<keyword evidence="4" id="KW-0769">Symport</keyword>